<reference evidence="9" key="1">
    <citation type="journal article" date="2011" name="Plant Physiol.">
        <title>Comprehensive sequence analysis of 24,783 barley full-length cDNAs derived from 12 clone libraries.</title>
        <authorList>
            <person name="Matsumoto T."/>
            <person name="Tanaka T."/>
            <person name="Sakai H."/>
            <person name="Amano N."/>
            <person name="Kanamori H."/>
            <person name="Kurita K."/>
            <person name="Kikuta A."/>
            <person name="Kamiya K."/>
            <person name="Yamamoto M."/>
            <person name="Ikawa H."/>
            <person name="Fujii N."/>
            <person name="Hori K."/>
            <person name="Itoh T."/>
            <person name="Sato K."/>
        </authorList>
    </citation>
    <scope>NUCLEOTIDE SEQUENCE</scope>
</reference>
<accession>F2E9R9</accession>
<name>F2E9R9_HORVV</name>
<evidence type="ECO:0000313" key="9">
    <source>
        <dbReference type="EMBL" id="BAK04091.1"/>
    </source>
</evidence>
<dbReference type="SMART" id="SM01115">
    <property type="entry name" value="cwf21"/>
    <property type="match status" value="1"/>
</dbReference>
<keyword evidence="5" id="KW-0508">mRNA splicing</keyword>
<dbReference type="PANTHER" id="PTHR36562">
    <property type="entry name" value="SERINE/ARGININE REPETITIVE MATRIX 2"/>
    <property type="match status" value="1"/>
</dbReference>
<dbReference type="GO" id="GO:0005681">
    <property type="term" value="C:spliceosomal complex"/>
    <property type="evidence" value="ECO:0007669"/>
    <property type="project" value="UniProtKB-KW"/>
</dbReference>
<dbReference type="Gene3D" id="6.10.140.420">
    <property type="match status" value="1"/>
</dbReference>
<dbReference type="InterPro" id="IPR013170">
    <property type="entry name" value="mRNA_splic_Cwf21_dom"/>
</dbReference>
<dbReference type="Pfam" id="PF08312">
    <property type="entry name" value="cwf21"/>
    <property type="match status" value="1"/>
</dbReference>
<dbReference type="GO" id="GO:0006397">
    <property type="term" value="P:mRNA processing"/>
    <property type="evidence" value="ECO:0007669"/>
    <property type="project" value="UniProtKB-KW"/>
</dbReference>
<sequence>MYNGIGLQTARGSCTNGHVQSNKFFIQPRAKAPLHGHGDGAAGMRRPNKEILEHDRRRQTELRMVELRDTLEEQGCSEAEIEQRVKQARKEAELEAAGGGAGGAAPRPGEGFTDRQSHYVAGKEKKLEALRTAVGLDAEVGQKSDPDSEGWILKKNVGQ</sequence>
<dbReference type="GO" id="GO:0008380">
    <property type="term" value="P:RNA splicing"/>
    <property type="evidence" value="ECO:0007669"/>
    <property type="project" value="UniProtKB-KW"/>
</dbReference>
<feature type="region of interest" description="Disordered" evidence="7">
    <location>
        <begin position="136"/>
        <end position="159"/>
    </location>
</feature>
<keyword evidence="4" id="KW-0747">Spliceosome</keyword>
<protein>
    <submittedName>
        <fullName evidence="9">Predicted protein</fullName>
    </submittedName>
</protein>
<proteinExistence type="evidence at transcript level"/>
<dbReference type="EMBL" id="AK372894">
    <property type="protein sequence ID" value="BAK04091.1"/>
    <property type="molecule type" value="mRNA"/>
</dbReference>
<evidence type="ECO:0000256" key="7">
    <source>
        <dbReference type="SAM" id="MobiDB-lite"/>
    </source>
</evidence>
<comment type="similarity">
    <text evidence="2">Belongs to the CWC21 family.</text>
</comment>
<dbReference type="AlphaFoldDB" id="F2E9R9"/>
<dbReference type="InterPro" id="IPR051372">
    <property type="entry name" value="CWC21"/>
</dbReference>
<organism evidence="9">
    <name type="scientific">Hordeum vulgare subsp. vulgare</name>
    <name type="common">Domesticated barley</name>
    <dbReference type="NCBI Taxonomy" id="112509"/>
    <lineage>
        <taxon>Eukaryota</taxon>
        <taxon>Viridiplantae</taxon>
        <taxon>Streptophyta</taxon>
        <taxon>Embryophyta</taxon>
        <taxon>Tracheophyta</taxon>
        <taxon>Spermatophyta</taxon>
        <taxon>Magnoliopsida</taxon>
        <taxon>Liliopsida</taxon>
        <taxon>Poales</taxon>
        <taxon>Poaceae</taxon>
        <taxon>BOP clade</taxon>
        <taxon>Pooideae</taxon>
        <taxon>Triticodae</taxon>
        <taxon>Triticeae</taxon>
        <taxon>Hordeinae</taxon>
        <taxon>Hordeum</taxon>
    </lineage>
</organism>
<comment type="subcellular location">
    <subcellularLocation>
        <location evidence="1">Nucleus</location>
    </subcellularLocation>
</comment>
<dbReference type="CDD" id="cd21372">
    <property type="entry name" value="cwf21_CWC21-like"/>
    <property type="match status" value="1"/>
</dbReference>
<evidence type="ECO:0000256" key="2">
    <source>
        <dbReference type="ARBA" id="ARBA00005954"/>
    </source>
</evidence>
<keyword evidence="3" id="KW-0507">mRNA processing</keyword>
<evidence type="ECO:0000256" key="3">
    <source>
        <dbReference type="ARBA" id="ARBA00022664"/>
    </source>
</evidence>
<keyword evidence="6" id="KW-0539">Nucleus</keyword>
<feature type="region of interest" description="Disordered" evidence="7">
    <location>
        <begin position="87"/>
        <end position="120"/>
    </location>
</feature>
<evidence type="ECO:0000256" key="6">
    <source>
        <dbReference type="ARBA" id="ARBA00023242"/>
    </source>
</evidence>
<evidence type="ECO:0000256" key="1">
    <source>
        <dbReference type="ARBA" id="ARBA00004123"/>
    </source>
</evidence>
<dbReference type="PANTHER" id="PTHR36562:SF5">
    <property type="entry name" value="SERINE_ARGININE REPETITIVE MATRIX 2"/>
    <property type="match status" value="1"/>
</dbReference>
<feature type="domain" description="CWF21" evidence="8">
    <location>
        <begin position="52"/>
        <end position="97"/>
    </location>
</feature>
<evidence type="ECO:0000256" key="4">
    <source>
        <dbReference type="ARBA" id="ARBA00022728"/>
    </source>
</evidence>
<evidence type="ECO:0000259" key="8">
    <source>
        <dbReference type="SMART" id="SM01115"/>
    </source>
</evidence>
<evidence type="ECO:0000256" key="5">
    <source>
        <dbReference type="ARBA" id="ARBA00023187"/>
    </source>
</evidence>